<dbReference type="SUPFAM" id="SSF49899">
    <property type="entry name" value="Concanavalin A-like lectins/glucanases"/>
    <property type="match status" value="1"/>
</dbReference>
<dbReference type="AlphaFoldDB" id="A0A8J7MF47"/>
<dbReference type="Gene3D" id="2.60.120.200">
    <property type="match status" value="1"/>
</dbReference>
<dbReference type="InterPro" id="IPR015987">
    <property type="entry name" value="UCP022704"/>
</dbReference>
<keyword evidence="2" id="KW-1185">Reference proteome</keyword>
<dbReference type="Proteomes" id="UP000624703">
    <property type="component" value="Unassembled WGS sequence"/>
</dbReference>
<proteinExistence type="predicted"/>
<name>A0A8J7MF47_9BACT</name>
<organism evidence="1 2">
    <name type="scientific">Persicirhabdus sediminis</name>
    <dbReference type="NCBI Taxonomy" id="454144"/>
    <lineage>
        <taxon>Bacteria</taxon>
        <taxon>Pseudomonadati</taxon>
        <taxon>Verrucomicrobiota</taxon>
        <taxon>Verrucomicrobiia</taxon>
        <taxon>Verrucomicrobiales</taxon>
        <taxon>Verrucomicrobiaceae</taxon>
        <taxon>Persicirhabdus</taxon>
    </lineage>
</organism>
<sequence length="205" mass="23765">MWVEDVLNFKKGRWLNKPESFIVFVDGISITTEPHTDLWQQTYYGFSKANAPAYLFDVDEAFTFTTKVDFTYYRRFDQCGILIYLDERNWFKASVEFESEGVSKLGSVVTNDGFSDWATQDIPTPASMWYRLSQRGPDFRLEYSLDGQDFYQLRIFRMKKLDGVADDQDAPTVPVGLYACSPEESSFVCDFSQVTMQPSEWSAHK</sequence>
<dbReference type="Pfam" id="PF07081">
    <property type="entry name" value="DUF1349"/>
    <property type="match status" value="1"/>
</dbReference>
<dbReference type="EMBL" id="JAENIM010000039">
    <property type="protein sequence ID" value="MBK1791551.1"/>
    <property type="molecule type" value="Genomic_DNA"/>
</dbReference>
<reference evidence="1" key="1">
    <citation type="submission" date="2021-01" db="EMBL/GenBank/DDBJ databases">
        <title>Modified the classification status of verrucomicrobia.</title>
        <authorList>
            <person name="Feng X."/>
        </authorList>
    </citation>
    <scope>NUCLEOTIDE SEQUENCE</scope>
    <source>
        <strain evidence="1">_KCTC 22039</strain>
    </source>
</reference>
<comment type="caution">
    <text evidence="1">The sequence shown here is derived from an EMBL/GenBank/DDBJ whole genome shotgun (WGS) entry which is preliminary data.</text>
</comment>
<evidence type="ECO:0000313" key="1">
    <source>
        <dbReference type="EMBL" id="MBK1791551.1"/>
    </source>
</evidence>
<gene>
    <name evidence="1" type="ORF">JIN82_10350</name>
</gene>
<dbReference type="PANTHER" id="PTHR35332">
    <property type="entry name" value="REGULATION OF ENOLASE PROTEIN 1"/>
    <property type="match status" value="1"/>
</dbReference>
<dbReference type="InterPro" id="IPR009784">
    <property type="entry name" value="DUF1349"/>
</dbReference>
<protein>
    <submittedName>
        <fullName evidence="1">DUF1349 domain-containing protein</fullName>
    </submittedName>
</protein>
<dbReference type="PIRSF" id="PIRSF022704">
    <property type="entry name" value="UCP022704"/>
    <property type="match status" value="1"/>
</dbReference>
<accession>A0A8J7MF47</accession>
<dbReference type="PANTHER" id="PTHR35332:SF2">
    <property type="entry name" value="REGULATION OF ENOLASE PROTEIN 1"/>
    <property type="match status" value="1"/>
</dbReference>
<dbReference type="InterPro" id="IPR013320">
    <property type="entry name" value="ConA-like_dom_sf"/>
</dbReference>
<evidence type="ECO:0000313" key="2">
    <source>
        <dbReference type="Proteomes" id="UP000624703"/>
    </source>
</evidence>